<feature type="domain" description="Ribosomal protein eL8/eL30/eS12/Gadd45" evidence="4">
    <location>
        <begin position="161"/>
        <end position="214"/>
    </location>
</feature>
<dbReference type="OrthoDB" id="29563at2759"/>
<evidence type="ECO:0000313" key="5">
    <source>
        <dbReference type="EMBL" id="PCH39694.1"/>
    </source>
</evidence>
<dbReference type="Gene3D" id="3.30.1330.30">
    <property type="match status" value="1"/>
</dbReference>
<feature type="region of interest" description="Disordered" evidence="3">
    <location>
        <begin position="1"/>
        <end position="76"/>
    </location>
</feature>
<dbReference type="SUPFAM" id="SSF55315">
    <property type="entry name" value="L30e-like"/>
    <property type="match status" value="1"/>
</dbReference>
<protein>
    <submittedName>
        <fullName evidence="5">L30e-like protein</fullName>
    </submittedName>
</protein>
<evidence type="ECO:0000256" key="2">
    <source>
        <dbReference type="ARBA" id="ARBA00023274"/>
    </source>
</evidence>
<dbReference type="EMBL" id="KB468042">
    <property type="protein sequence ID" value="PCH39694.1"/>
    <property type="molecule type" value="Genomic_DNA"/>
</dbReference>
<dbReference type="InterPro" id="IPR018492">
    <property type="entry name" value="Ribosomal_eL8/Nhp2"/>
</dbReference>
<name>A0A2H3JSR2_WOLCO</name>
<organism evidence="5 6">
    <name type="scientific">Wolfiporia cocos (strain MD-104)</name>
    <name type="common">Brown rot fungus</name>
    <dbReference type="NCBI Taxonomy" id="742152"/>
    <lineage>
        <taxon>Eukaryota</taxon>
        <taxon>Fungi</taxon>
        <taxon>Dikarya</taxon>
        <taxon>Basidiomycota</taxon>
        <taxon>Agaricomycotina</taxon>
        <taxon>Agaricomycetes</taxon>
        <taxon>Polyporales</taxon>
        <taxon>Phaeolaceae</taxon>
        <taxon>Wolfiporia</taxon>
    </lineage>
</organism>
<comment type="similarity">
    <text evidence="1">Belongs to the eukaryotic ribosomal protein eL8 family.</text>
</comment>
<feature type="compositionally biased region" description="Polar residues" evidence="3">
    <location>
        <begin position="66"/>
        <end position="76"/>
    </location>
</feature>
<dbReference type="GO" id="GO:1990904">
    <property type="term" value="C:ribonucleoprotein complex"/>
    <property type="evidence" value="ECO:0007669"/>
    <property type="project" value="UniProtKB-KW"/>
</dbReference>
<dbReference type="Pfam" id="PF01248">
    <property type="entry name" value="Ribosomal_L7Ae"/>
    <property type="match status" value="1"/>
</dbReference>
<dbReference type="PRINTS" id="PR00881">
    <property type="entry name" value="L7ARS6FAMILY"/>
</dbReference>
<sequence>MSFISLRPFLHDPQTTDHHGQDRLHHRCPRRGQASHPPAELTNELGVRRRKADEDSEGHDARVKTMDSTNGIRPSSLAISATSGSEVSAKTIMVPMSAPTAHHLARELPLPITRTPPRRLKAPLVVVPSRDKQEKKARLEATATAEEKAQLKDSKKPLFVNTKASLVVIAHDVDPIELVAFIPVLCCKMGVPYVIVKGKALLGMAVHGKTSAVLALQDVSLPPHVFYSTDKHEEHCRQWGGGVRGNKSTQMLRKRAKAAG</sequence>
<dbReference type="InterPro" id="IPR004037">
    <property type="entry name" value="Ribosomal_eL8-like_CS"/>
</dbReference>
<dbReference type="Proteomes" id="UP000218811">
    <property type="component" value="Unassembled WGS sequence"/>
</dbReference>
<dbReference type="AlphaFoldDB" id="A0A2H3JSR2"/>
<evidence type="ECO:0000256" key="1">
    <source>
        <dbReference type="ARBA" id="ARBA00007337"/>
    </source>
</evidence>
<dbReference type="InterPro" id="IPR029064">
    <property type="entry name" value="Ribosomal_eL30-like_sf"/>
</dbReference>
<dbReference type="GO" id="GO:0003723">
    <property type="term" value="F:RNA binding"/>
    <property type="evidence" value="ECO:0007669"/>
    <property type="project" value="InterPro"/>
</dbReference>
<evidence type="ECO:0000313" key="6">
    <source>
        <dbReference type="Proteomes" id="UP000218811"/>
    </source>
</evidence>
<keyword evidence="6" id="KW-1185">Reference proteome</keyword>
<feature type="compositionally biased region" description="Basic and acidic residues" evidence="3">
    <location>
        <begin position="14"/>
        <end position="23"/>
    </location>
</feature>
<proteinExistence type="inferred from homology"/>
<gene>
    <name evidence="5" type="ORF">WOLCODRAFT_168076</name>
</gene>
<dbReference type="GO" id="GO:0042254">
    <property type="term" value="P:ribosome biogenesis"/>
    <property type="evidence" value="ECO:0007669"/>
    <property type="project" value="InterPro"/>
</dbReference>
<reference evidence="5 6" key="1">
    <citation type="journal article" date="2012" name="Science">
        <title>The Paleozoic origin of enzymatic lignin decomposition reconstructed from 31 fungal genomes.</title>
        <authorList>
            <person name="Floudas D."/>
            <person name="Binder M."/>
            <person name="Riley R."/>
            <person name="Barry K."/>
            <person name="Blanchette R.A."/>
            <person name="Henrissat B."/>
            <person name="Martinez A.T."/>
            <person name="Otillar R."/>
            <person name="Spatafora J.W."/>
            <person name="Yadav J.S."/>
            <person name="Aerts A."/>
            <person name="Benoit I."/>
            <person name="Boyd A."/>
            <person name="Carlson A."/>
            <person name="Copeland A."/>
            <person name="Coutinho P.M."/>
            <person name="de Vries R.P."/>
            <person name="Ferreira P."/>
            <person name="Findley K."/>
            <person name="Foster B."/>
            <person name="Gaskell J."/>
            <person name="Glotzer D."/>
            <person name="Gorecki P."/>
            <person name="Heitman J."/>
            <person name="Hesse C."/>
            <person name="Hori C."/>
            <person name="Igarashi K."/>
            <person name="Jurgens J.A."/>
            <person name="Kallen N."/>
            <person name="Kersten P."/>
            <person name="Kohler A."/>
            <person name="Kuees U."/>
            <person name="Kumar T.K.A."/>
            <person name="Kuo A."/>
            <person name="LaButti K."/>
            <person name="Larrondo L.F."/>
            <person name="Lindquist E."/>
            <person name="Ling A."/>
            <person name="Lombard V."/>
            <person name="Lucas S."/>
            <person name="Lundell T."/>
            <person name="Martin R."/>
            <person name="McLaughlin D.J."/>
            <person name="Morgenstern I."/>
            <person name="Morin E."/>
            <person name="Murat C."/>
            <person name="Nagy L.G."/>
            <person name="Nolan M."/>
            <person name="Ohm R.A."/>
            <person name="Patyshakuliyeva A."/>
            <person name="Rokas A."/>
            <person name="Ruiz-Duenas F.J."/>
            <person name="Sabat G."/>
            <person name="Salamov A."/>
            <person name="Samejima M."/>
            <person name="Schmutz J."/>
            <person name="Slot J.C."/>
            <person name="St John F."/>
            <person name="Stenlid J."/>
            <person name="Sun H."/>
            <person name="Sun S."/>
            <person name="Syed K."/>
            <person name="Tsang A."/>
            <person name="Wiebenga A."/>
            <person name="Young D."/>
            <person name="Pisabarro A."/>
            <person name="Eastwood D.C."/>
            <person name="Martin F."/>
            <person name="Cullen D."/>
            <person name="Grigoriev I.V."/>
            <person name="Hibbett D.S."/>
        </authorList>
    </citation>
    <scope>NUCLEOTIDE SEQUENCE [LARGE SCALE GENOMIC DNA]</scope>
    <source>
        <strain evidence="5 6">MD-104</strain>
    </source>
</reference>
<dbReference type="PROSITE" id="PS01082">
    <property type="entry name" value="RIBOSOMAL_L7AE"/>
    <property type="match status" value="1"/>
</dbReference>
<dbReference type="STRING" id="742152.A0A2H3JSR2"/>
<evidence type="ECO:0000256" key="3">
    <source>
        <dbReference type="SAM" id="MobiDB-lite"/>
    </source>
</evidence>
<keyword evidence="2" id="KW-0687">Ribonucleoprotein</keyword>
<accession>A0A2H3JSR2</accession>
<dbReference type="InterPro" id="IPR004038">
    <property type="entry name" value="Ribosomal_eL8/eL30/eS12/Gad45"/>
</dbReference>
<evidence type="ECO:0000259" key="4">
    <source>
        <dbReference type="Pfam" id="PF01248"/>
    </source>
</evidence>
<dbReference type="InterPro" id="IPR050257">
    <property type="entry name" value="eL8/uL1-like"/>
</dbReference>
<dbReference type="PANTHER" id="PTHR23105">
    <property type="entry name" value="RIBOSOMAL PROTEIN L7AE FAMILY MEMBER"/>
    <property type="match status" value="1"/>
</dbReference>